<dbReference type="PANTHER" id="PTHR43013">
    <property type="entry name" value="GLUTAMYL-TRNA REDUCTASE"/>
    <property type="match status" value="1"/>
</dbReference>
<feature type="binding site" evidence="9 11">
    <location>
        <begin position="135"/>
        <end position="137"/>
    </location>
    <ligand>
        <name>substrate</name>
    </ligand>
</feature>
<evidence type="ECO:0000259" key="17">
    <source>
        <dbReference type="Pfam" id="PF01488"/>
    </source>
</evidence>
<comment type="subunit">
    <text evidence="9">Homodimer.</text>
</comment>
<dbReference type="Gene3D" id="3.30.460.30">
    <property type="entry name" value="Glutamyl-tRNA reductase, N-terminal domain"/>
    <property type="match status" value="1"/>
</dbReference>
<evidence type="ECO:0000256" key="13">
    <source>
        <dbReference type="PIRSR" id="PIRSR000445-4"/>
    </source>
</evidence>
<feature type="active site" description="Nucleophile" evidence="9 10">
    <location>
        <position position="71"/>
    </location>
</feature>
<keyword evidence="20" id="KW-1185">Reference proteome</keyword>
<dbReference type="SUPFAM" id="SSF69075">
    <property type="entry name" value="Glutamyl tRNA-reductase dimerization domain"/>
    <property type="match status" value="1"/>
</dbReference>
<evidence type="ECO:0000256" key="8">
    <source>
        <dbReference type="ARBA" id="ARBA00068659"/>
    </source>
</evidence>
<evidence type="ECO:0000256" key="2">
    <source>
        <dbReference type="ARBA" id="ARBA00005916"/>
    </source>
</evidence>
<comment type="function">
    <text evidence="9">Catalyzes the NADPH-dependent reduction of glutamyl-tRNA(Glu) to glutamate 1-semialdehyde (GSA).</text>
</comment>
<dbReference type="FunFam" id="3.30.460.30:FF:000001">
    <property type="entry name" value="Glutamyl-tRNA reductase"/>
    <property type="match status" value="1"/>
</dbReference>
<dbReference type="UniPathway" id="UPA00251">
    <property type="reaction ID" value="UER00316"/>
</dbReference>
<feature type="domain" description="Glutamyl-tRNA reductase N-terminal" evidence="18">
    <location>
        <begin position="28"/>
        <end position="177"/>
    </location>
</feature>
<keyword evidence="4 9" id="KW-0521">NADP</keyword>
<feature type="domain" description="Quinate/shikimate 5-dehydrogenase/glutamyl-tRNA reductase" evidence="17">
    <location>
        <begin position="193"/>
        <end position="326"/>
    </location>
</feature>
<dbReference type="Pfam" id="PF01488">
    <property type="entry name" value="Shikimate_DH"/>
    <property type="match status" value="1"/>
</dbReference>
<dbReference type="EC" id="1.2.1.70" evidence="3 9"/>
<dbReference type="NCBIfam" id="TIGR01035">
    <property type="entry name" value="hemA"/>
    <property type="match status" value="1"/>
</dbReference>
<dbReference type="InterPro" id="IPR000343">
    <property type="entry name" value="4pyrrol_synth_GluRdtase"/>
</dbReference>
<comment type="caution">
    <text evidence="19">The sequence shown here is derived from an EMBL/GenBank/DDBJ whole genome shotgun (WGS) entry which is preliminary data.</text>
</comment>
<feature type="binding site" evidence="9 12">
    <location>
        <begin position="210"/>
        <end position="215"/>
    </location>
    <ligand>
        <name>NADP(+)</name>
        <dbReference type="ChEBI" id="CHEBI:58349"/>
    </ligand>
</feature>
<evidence type="ECO:0000256" key="3">
    <source>
        <dbReference type="ARBA" id="ARBA00012970"/>
    </source>
</evidence>
<feature type="binding site" evidence="9 11">
    <location>
        <begin position="70"/>
        <end position="73"/>
    </location>
    <ligand>
        <name>substrate</name>
    </ligand>
</feature>
<evidence type="ECO:0000259" key="16">
    <source>
        <dbReference type="Pfam" id="PF00745"/>
    </source>
</evidence>
<dbReference type="Pfam" id="PF00745">
    <property type="entry name" value="GlutR_dimer"/>
    <property type="match status" value="1"/>
</dbReference>
<evidence type="ECO:0000256" key="12">
    <source>
        <dbReference type="PIRSR" id="PIRSR000445-3"/>
    </source>
</evidence>
<keyword evidence="6 9" id="KW-0627">Porphyrin biosynthesis</keyword>
<dbReference type="InterPro" id="IPR036453">
    <property type="entry name" value="GluRdtase_dimer_dom_sf"/>
</dbReference>
<evidence type="ECO:0000256" key="6">
    <source>
        <dbReference type="ARBA" id="ARBA00023244"/>
    </source>
</evidence>
<dbReference type="CDD" id="cd05213">
    <property type="entry name" value="NAD_bind_Glutamyl_tRNA_reduct"/>
    <property type="match status" value="1"/>
</dbReference>
<feature type="binding site" evidence="9 11">
    <location>
        <position position="141"/>
    </location>
    <ligand>
        <name>substrate</name>
    </ligand>
</feature>
<keyword evidence="5 9" id="KW-0560">Oxidoreductase</keyword>
<dbReference type="SUPFAM" id="SSF51735">
    <property type="entry name" value="NAD(P)-binding Rossmann-fold domains"/>
    <property type="match status" value="1"/>
</dbReference>
<organism evidence="19 20">
    <name type="scientific">Ferroacidibacillus organovorans</name>
    <dbReference type="NCBI Taxonomy" id="1765683"/>
    <lineage>
        <taxon>Bacteria</taxon>
        <taxon>Bacillati</taxon>
        <taxon>Bacillota</taxon>
        <taxon>Bacilli</taxon>
        <taxon>Bacillales</taxon>
        <taxon>Alicyclobacillaceae</taxon>
        <taxon>Ferroacidibacillus</taxon>
    </lineage>
</organism>
<dbReference type="GO" id="GO:0050661">
    <property type="term" value="F:NADP binding"/>
    <property type="evidence" value="ECO:0007669"/>
    <property type="project" value="InterPro"/>
</dbReference>
<comment type="domain">
    <text evidence="9">Possesses an unusual extended V-shaped dimeric structure with each monomer consisting of three distinct domains arranged along a curved 'spinal' alpha-helix. The N-terminal catalytic domain specifically recognizes the glutamate moiety of the substrate. The second domain is the NADPH-binding domain, and the third C-terminal domain is responsible for dimerization.</text>
</comment>
<evidence type="ECO:0000256" key="14">
    <source>
        <dbReference type="RuleBase" id="RU000584"/>
    </source>
</evidence>
<reference evidence="19 20" key="1">
    <citation type="submission" date="2017-02" db="EMBL/GenBank/DDBJ databases">
        <title>Draft genome of Acidibacillus ferrooxidans Huett2.</title>
        <authorList>
            <person name="Schopf S."/>
        </authorList>
    </citation>
    <scope>NUCLEOTIDE SEQUENCE [LARGE SCALE GENOMIC DNA]</scope>
    <source>
        <strain evidence="19 20">Huett2</strain>
    </source>
</reference>
<dbReference type="PROSITE" id="PS00747">
    <property type="entry name" value="GLUTR"/>
    <property type="match status" value="1"/>
</dbReference>
<dbReference type="FunFam" id="3.40.50.720:FF:000031">
    <property type="entry name" value="Glutamyl-tRNA reductase"/>
    <property type="match status" value="1"/>
</dbReference>
<dbReference type="EMBL" id="MWPS01000016">
    <property type="protein sequence ID" value="OPG16388.1"/>
    <property type="molecule type" value="Genomic_DNA"/>
</dbReference>
<feature type="site" description="Important for activity" evidence="9 13">
    <location>
        <position position="120"/>
    </location>
</feature>
<accession>A0A1V4EUR6</accession>
<gene>
    <name evidence="9" type="primary">hemA</name>
    <name evidence="19" type="ORF">B2M26_05775</name>
</gene>
<evidence type="ECO:0000313" key="19">
    <source>
        <dbReference type="EMBL" id="OPG16388.1"/>
    </source>
</evidence>
<name>A0A1V4EUR6_9BACL</name>
<dbReference type="InterPro" id="IPR015895">
    <property type="entry name" value="4pyrrol_synth_GluRdtase_N"/>
</dbReference>
<dbReference type="InterPro" id="IPR036291">
    <property type="entry name" value="NAD(P)-bd_dom_sf"/>
</dbReference>
<proteinExistence type="inferred from homology"/>
<dbReference type="GO" id="GO:0019353">
    <property type="term" value="P:protoporphyrinogen IX biosynthetic process from glutamate"/>
    <property type="evidence" value="ECO:0007669"/>
    <property type="project" value="TreeGrafter"/>
</dbReference>
<evidence type="ECO:0000256" key="5">
    <source>
        <dbReference type="ARBA" id="ARBA00023002"/>
    </source>
</evidence>
<feature type="binding site" evidence="9 11">
    <location>
        <position position="130"/>
    </location>
    <ligand>
        <name>substrate</name>
    </ligand>
</feature>
<evidence type="ECO:0000256" key="1">
    <source>
        <dbReference type="ARBA" id="ARBA00005059"/>
    </source>
</evidence>
<dbReference type="PANTHER" id="PTHR43013:SF1">
    <property type="entry name" value="GLUTAMYL-TRNA REDUCTASE"/>
    <property type="match status" value="1"/>
</dbReference>
<dbReference type="InterPro" id="IPR036343">
    <property type="entry name" value="GluRdtase_N_sf"/>
</dbReference>
<feature type="domain" description="Tetrapyrrole biosynthesis glutamyl-tRNA reductase dimerisation" evidence="16">
    <location>
        <begin position="341"/>
        <end position="440"/>
    </location>
</feature>
<evidence type="ECO:0000256" key="10">
    <source>
        <dbReference type="PIRSR" id="PIRSR000445-1"/>
    </source>
</evidence>
<dbReference type="InterPro" id="IPR006151">
    <property type="entry name" value="Shikm_DH/Glu-tRNA_Rdtase"/>
</dbReference>
<comment type="similarity">
    <text evidence="2 9 14">Belongs to the glutamyl-tRNA reductase family.</text>
</comment>
<dbReference type="PIRSF" id="PIRSF000445">
    <property type="entry name" value="4pyrrol_synth_GluRdtase"/>
    <property type="match status" value="1"/>
</dbReference>
<dbReference type="Gene3D" id="3.40.50.720">
    <property type="entry name" value="NAD(P)-binding Rossmann-like Domain"/>
    <property type="match status" value="1"/>
</dbReference>
<dbReference type="InterPro" id="IPR018214">
    <property type="entry name" value="GluRdtase_CS"/>
</dbReference>
<evidence type="ECO:0000256" key="7">
    <source>
        <dbReference type="ARBA" id="ARBA00047464"/>
    </source>
</evidence>
<evidence type="ECO:0000256" key="11">
    <source>
        <dbReference type="PIRSR" id="PIRSR000445-2"/>
    </source>
</evidence>
<evidence type="ECO:0000256" key="4">
    <source>
        <dbReference type="ARBA" id="ARBA00022857"/>
    </source>
</evidence>
<dbReference type="Pfam" id="PF05201">
    <property type="entry name" value="GlutR_N"/>
    <property type="match status" value="1"/>
</dbReference>
<dbReference type="GO" id="GO:0008883">
    <property type="term" value="F:glutamyl-tRNA reductase activity"/>
    <property type="evidence" value="ECO:0007669"/>
    <property type="project" value="UniProtKB-UniRule"/>
</dbReference>
<evidence type="ECO:0000256" key="15">
    <source>
        <dbReference type="SAM" id="MobiDB-lite"/>
    </source>
</evidence>
<feature type="region of interest" description="Disordered" evidence="15">
    <location>
        <begin position="472"/>
        <end position="495"/>
    </location>
</feature>
<evidence type="ECO:0000259" key="18">
    <source>
        <dbReference type="Pfam" id="PF05201"/>
    </source>
</evidence>
<dbReference type="Proteomes" id="UP000190229">
    <property type="component" value="Unassembled WGS sequence"/>
</dbReference>
<dbReference type="SUPFAM" id="SSF69742">
    <property type="entry name" value="Glutamyl tRNA-reductase catalytic, N-terminal domain"/>
    <property type="match status" value="1"/>
</dbReference>
<evidence type="ECO:0000256" key="9">
    <source>
        <dbReference type="HAMAP-Rule" id="MF_00087"/>
    </source>
</evidence>
<comment type="catalytic activity">
    <reaction evidence="7 9 14">
        <text>(S)-4-amino-5-oxopentanoate + tRNA(Glu) + NADP(+) = L-glutamyl-tRNA(Glu) + NADPH + H(+)</text>
        <dbReference type="Rhea" id="RHEA:12344"/>
        <dbReference type="Rhea" id="RHEA-COMP:9663"/>
        <dbReference type="Rhea" id="RHEA-COMP:9680"/>
        <dbReference type="ChEBI" id="CHEBI:15378"/>
        <dbReference type="ChEBI" id="CHEBI:57501"/>
        <dbReference type="ChEBI" id="CHEBI:57783"/>
        <dbReference type="ChEBI" id="CHEBI:58349"/>
        <dbReference type="ChEBI" id="CHEBI:78442"/>
        <dbReference type="ChEBI" id="CHEBI:78520"/>
        <dbReference type="EC" id="1.2.1.70"/>
    </reaction>
</comment>
<comment type="miscellaneous">
    <text evidence="9">During catalysis, the active site Cys acts as a nucleophile attacking the alpha-carbonyl group of tRNA-bound glutamate with the formation of a thioester intermediate between enzyme and glutamate, and the concomitant release of tRNA(Glu). The thioester intermediate is finally reduced by direct hydride transfer from NADPH, to form the product GSA.</text>
</comment>
<dbReference type="InterPro" id="IPR015896">
    <property type="entry name" value="4pyrrol_synth_GluRdtase_dimer"/>
</dbReference>
<sequence length="495" mass="54661">MHVRSHLVYYYGINPSWRCSIVSLVALSLNYRTAPVEVRERFAVPEDQVGELVSELHEMQGIHEVVLLSTCNRTELYADVEQPGPAIAKFIGYLSRFGEMDQETLSRLLNRYQERDVVDHLLRVVSGLDSMVIGETQILGQVRQAYLIAQDHLATGHLMNYAMRSAISFGKRVQTETMIGQAAVSVSYAAVSLARKVFSTMSGKTVLVIGAGKMSELTLTHLRANGVAKIVVVNRTLENAQSLASAFAGIARPWEQLAESLAEADIVISGTGAKGYVLTETMVSTALRSRKRRPLFIIDIAVPRDVDPSVAQLDGLYLYDIDDLQGMVAEGFALRHHEASQVEQMIEDELIAFAKWQAEQQVVPLIAELREKSFAIQAAVMESLQHKLPDLDERQVDVLRKHTSSIVNQLLRDPIASIKEMAKEPGGGDALRTFARIFDLVAPPDETHGVDQIFLQKTNTSSDSMRTHSLTQASVLATKPESGETPRSRVSPTLA</sequence>
<comment type="pathway">
    <text evidence="1 9 14">Porphyrin-containing compound metabolism; protoporphyrin-IX biosynthesis; 5-aminolevulinate from L-glutamyl-tRNA(Glu): step 1/2.</text>
</comment>
<dbReference type="HAMAP" id="MF_00087">
    <property type="entry name" value="Glu_tRNA_reductase"/>
    <property type="match status" value="1"/>
</dbReference>
<protein>
    <recommendedName>
        <fullName evidence="8 9">Glutamyl-tRNA reductase</fullName>
        <shortName evidence="9">GluTR</shortName>
        <ecNumber evidence="3 9">1.2.1.70</ecNumber>
    </recommendedName>
</protein>
<evidence type="ECO:0000313" key="20">
    <source>
        <dbReference type="Proteomes" id="UP000190229"/>
    </source>
</evidence>
<dbReference type="AlphaFoldDB" id="A0A1V4EUR6"/>